<dbReference type="Proteomes" id="UP000320210">
    <property type="component" value="Genome"/>
</dbReference>
<evidence type="ECO:0000313" key="2">
    <source>
        <dbReference type="Proteomes" id="UP000320210"/>
    </source>
</evidence>
<dbReference type="Pfam" id="PF24203">
    <property type="entry name" value="Phage_ProQ_C_like"/>
    <property type="match status" value="1"/>
</dbReference>
<keyword evidence="2" id="KW-1185">Reference proteome</keyword>
<dbReference type="InterPro" id="IPR056982">
    <property type="entry name" value="Phage_ProQ_C-like"/>
</dbReference>
<dbReference type="KEGG" id="vg:55619504"/>
<dbReference type="RefSeq" id="YP_009849091.1">
    <property type="nucleotide sequence ID" value="NC_048791.1"/>
</dbReference>
<reference evidence="1 2" key="1">
    <citation type="submission" date="2019-05" db="EMBL/GenBank/DDBJ databases">
        <authorList>
            <person name="Albert R.M."/>
            <person name="Nur A.I."/>
            <person name="Ayala A."/>
            <person name="Bradley M.S."/>
            <person name="Burch R.E."/>
            <person name="Chen M."/>
            <person name="Dulaney A."/>
            <person name="Kakulamarri P.S."/>
            <person name="Kelly K.U."/>
            <person name="Maynor S.D."/>
            <person name="Perritt S.E."/>
            <person name="Praveen H."/>
            <person name="Slemons D.M."/>
            <person name="Snidow C.R."/>
            <person name="Thalluri S."/>
            <person name="Vyawahare A.K."/>
            <person name="Williams M.R."/>
            <person name="Monti D.L."/>
            <person name="Garlena R.A."/>
            <person name="Russell D.A."/>
            <person name="Pope W.H."/>
            <person name="Jacobs-Sera D."/>
            <person name="Hatfull G.F."/>
        </authorList>
    </citation>
    <scope>NUCLEOTIDE SEQUENCE [LARGE SCALE GENOMIC DNA]</scope>
</reference>
<evidence type="ECO:0000313" key="1">
    <source>
        <dbReference type="EMBL" id="QDH94129.1"/>
    </source>
</evidence>
<protein>
    <submittedName>
        <fullName evidence="1">Uncharacterized protein</fullName>
    </submittedName>
</protein>
<sequence length="127" mass="14222">MTTETTRPEVGQTIYASTGVGHHREIKPLLVTRVGRKWFYAAPDGSSSRAEQQFSLDTWTENSNFGWKAVALTVDEYAEHQARSAALERLHSTGYRIKGISHDRSQLFLTTEQLIAIAEIIEKGATE</sequence>
<accession>A0A514DKH4</accession>
<proteinExistence type="predicted"/>
<name>A0A514DKH4_9CAUD</name>
<gene>
    <name evidence="1" type="primary">53</name>
    <name evidence="1" type="ORF">SEA_ADELAIDE_53</name>
</gene>
<dbReference type="EMBL" id="MK977715">
    <property type="protein sequence ID" value="QDH94129.1"/>
    <property type="molecule type" value="Genomic_DNA"/>
</dbReference>
<dbReference type="GeneID" id="55619504"/>
<organism evidence="1 2">
    <name type="scientific">Corynebacterium phage Adelaide</name>
    <dbReference type="NCBI Taxonomy" id="2588499"/>
    <lineage>
        <taxon>Viruses</taxon>
        <taxon>Duplodnaviria</taxon>
        <taxon>Heunggongvirae</taxon>
        <taxon>Uroviricota</taxon>
        <taxon>Caudoviricetes</taxon>
        <taxon>Samwavirus</taxon>
        <taxon>Samwavirus adelaide</taxon>
    </lineage>
</organism>